<protein>
    <submittedName>
        <fullName evidence="2">Uncharacterized protein</fullName>
    </submittedName>
</protein>
<proteinExistence type="predicted"/>
<evidence type="ECO:0000256" key="1">
    <source>
        <dbReference type="SAM" id="SignalP"/>
    </source>
</evidence>
<dbReference type="OrthoDB" id="5947717at2759"/>
<comment type="caution">
    <text evidence="2">The sequence shown here is derived from an EMBL/GenBank/DDBJ whole genome shotgun (WGS) entry which is preliminary data.</text>
</comment>
<evidence type="ECO:0000313" key="3">
    <source>
        <dbReference type="Proteomes" id="UP001163046"/>
    </source>
</evidence>
<name>A0A9X0A0T9_9CNID</name>
<dbReference type="EMBL" id="MU825411">
    <property type="protein sequence ID" value="KAJ7390754.1"/>
    <property type="molecule type" value="Genomic_DNA"/>
</dbReference>
<keyword evidence="3" id="KW-1185">Reference proteome</keyword>
<feature type="chain" id="PRO_5040981635" evidence="1">
    <location>
        <begin position="23"/>
        <end position="399"/>
    </location>
</feature>
<dbReference type="Proteomes" id="UP001163046">
    <property type="component" value="Unassembled WGS sequence"/>
</dbReference>
<dbReference type="AlphaFoldDB" id="A0A9X0A0T9"/>
<sequence length="399" mass="44100">MGGGVILTGVIFVAVLVGHVDGQDKEIGNCNQTFFTTGGQQCQRNMMSAFKNNASLNCSDEYPKQYSCLTNHVGSCVRGTPLSFGEGEIVKLLLLLLYHCGKLSYDVSSINEIVLGFVQCNKDDLSKIVTCWDDFRTAFNANRSDPSLCSKFAEGKQRCTNIARESCAGICEDISKDEYNPFCNNTMDPPKTSNLFDCTRSLGCSEKVVYENAVKCEKLSFADFAKSSEKNCSVELKKNKDCLKQSLESKCDAIKKKPEIFEDVVKNLRATLMTEQFFCGKVTLNTASLHSSVKAGNCKPNFFTEAEECAETFREKYTEAKKKISTDVCNAFSVAKKCLNTAHKESCTFDESTLKAAMFDDDNPFCEGGKDTKKSGVSRAQATSMLLFIYSIAMFFVIP</sequence>
<feature type="signal peptide" evidence="1">
    <location>
        <begin position="1"/>
        <end position="22"/>
    </location>
</feature>
<reference evidence="2" key="1">
    <citation type="submission" date="2023-01" db="EMBL/GenBank/DDBJ databases">
        <title>Genome assembly of the deep-sea coral Lophelia pertusa.</title>
        <authorList>
            <person name="Herrera S."/>
            <person name="Cordes E."/>
        </authorList>
    </citation>
    <scope>NUCLEOTIDE SEQUENCE</scope>
    <source>
        <strain evidence="2">USNM1676648</strain>
        <tissue evidence="2">Polyp</tissue>
    </source>
</reference>
<accession>A0A9X0A0T9</accession>
<keyword evidence="1" id="KW-0732">Signal</keyword>
<evidence type="ECO:0000313" key="2">
    <source>
        <dbReference type="EMBL" id="KAJ7390754.1"/>
    </source>
</evidence>
<gene>
    <name evidence="2" type="ORF">OS493_022312</name>
</gene>
<organism evidence="2 3">
    <name type="scientific">Desmophyllum pertusum</name>
    <dbReference type="NCBI Taxonomy" id="174260"/>
    <lineage>
        <taxon>Eukaryota</taxon>
        <taxon>Metazoa</taxon>
        <taxon>Cnidaria</taxon>
        <taxon>Anthozoa</taxon>
        <taxon>Hexacorallia</taxon>
        <taxon>Scleractinia</taxon>
        <taxon>Caryophylliina</taxon>
        <taxon>Caryophylliidae</taxon>
        <taxon>Desmophyllum</taxon>
    </lineage>
</organism>